<feature type="region of interest" description="Disordered" evidence="1">
    <location>
        <begin position="51"/>
        <end position="190"/>
    </location>
</feature>
<feature type="region of interest" description="Disordered" evidence="1">
    <location>
        <begin position="261"/>
        <end position="304"/>
    </location>
</feature>
<feature type="compositionally biased region" description="Basic and acidic residues" evidence="1">
    <location>
        <begin position="109"/>
        <end position="130"/>
    </location>
</feature>
<organism evidence="2 3">
    <name type="scientific">Ralstonia solanacearum IPO1609</name>
    <dbReference type="NCBI Taxonomy" id="564066"/>
    <lineage>
        <taxon>Bacteria</taxon>
        <taxon>Pseudomonadati</taxon>
        <taxon>Pseudomonadota</taxon>
        <taxon>Betaproteobacteria</taxon>
        <taxon>Burkholderiales</taxon>
        <taxon>Burkholderiaceae</taxon>
        <taxon>Ralstonia</taxon>
        <taxon>Ralstonia solanacearum species complex</taxon>
    </lineage>
</organism>
<gene>
    <name evidence="2" type="ORF">RSIPO_04913</name>
</gene>
<evidence type="ECO:0000313" key="2">
    <source>
        <dbReference type="EMBL" id="CEJ16866.1"/>
    </source>
</evidence>
<feature type="region of interest" description="Disordered" evidence="1">
    <location>
        <begin position="1"/>
        <end position="34"/>
    </location>
</feature>
<dbReference type="Proteomes" id="UP000053470">
    <property type="component" value="Unassembled WGS sequence"/>
</dbReference>
<feature type="compositionally biased region" description="Low complexity" evidence="1">
    <location>
        <begin position="8"/>
        <end position="17"/>
    </location>
</feature>
<evidence type="ECO:0000313" key="3">
    <source>
        <dbReference type="Proteomes" id="UP000053470"/>
    </source>
</evidence>
<accession>A0A7U7PQD5</accession>
<name>A0A7U7PQD5_RALSL</name>
<feature type="compositionally biased region" description="Basic residues" evidence="1">
    <location>
        <begin position="156"/>
        <end position="172"/>
    </location>
</feature>
<feature type="compositionally biased region" description="Polar residues" evidence="1">
    <location>
        <begin position="268"/>
        <end position="278"/>
    </location>
</feature>
<reference evidence="2" key="1">
    <citation type="submission" date="2014-11" db="EMBL/GenBank/DDBJ databases">
        <authorList>
            <person name="Genoscope - CEA"/>
        </authorList>
    </citation>
    <scope>NUCLEOTIDE SEQUENCE</scope>
    <source>
        <strain evidence="2">IPO1609</strain>
    </source>
</reference>
<dbReference type="EMBL" id="LN651281">
    <property type="protein sequence ID" value="CEJ16866.1"/>
    <property type="molecule type" value="Genomic_DNA"/>
</dbReference>
<dbReference type="AlphaFoldDB" id="A0A7U7PQD5"/>
<proteinExistence type="predicted"/>
<feature type="compositionally biased region" description="Basic residues" evidence="1">
    <location>
        <begin position="81"/>
        <end position="95"/>
    </location>
</feature>
<sequence length="384" mass="41847">MQGSRQTAIAAAPGADAPETVTPRRTENGQSVSVLLQGRRTATIAITAMAHPARHGPRKPAVAGCPFHAPRKPRKGEPARHRCRRPPRSARRHLLPKPCRVDPSATPNRTDKRSKMKPGRNDRPVSRCADDSPGAAQSRSVVARRDRQESGSGNGRSHRPRRDHQGRHRHWRDRTPAFAMPRHGRGGGRQSAACAPLIGIGAEPCVVAPGVRRHPWRFAMLPCAARRRVTPYRRLDPQPNCENTMKATGLTPTHLRAVPEHGAATDGANGQQNTSHAQPRQRGALALPPSPRASSSRALSPRLSELPSDLGEAIVNRMDPKTLATYAETSRAANGLSAKPLSLHKHHHETLKALEADKAPLTRNTGSLEDFAMHGIRRYKDLIG</sequence>
<keyword evidence="3" id="KW-1185">Reference proteome</keyword>
<reference evidence="2" key="2">
    <citation type="submission" date="2022-04" db="EMBL/GenBank/DDBJ databases">
        <title>Genomic draft of R. solanacearum strain IPO1609, a phylotype IIB1/biovar 2/race 3 strain isolated from potato in Europe.</title>
        <authorList>
            <person name="Boucher C."/>
            <person name="Carrere S."/>
            <person name="Dossat C."/>
            <person name="Elbaz M."/>
            <person name="Genin S."/>
            <person name="Gouzy J."/>
            <person name="Prior P."/>
            <person name="Segurens B."/>
            <person name="Wincker P."/>
        </authorList>
    </citation>
    <scope>NUCLEOTIDE SEQUENCE</scope>
    <source>
        <strain evidence="2">IPO1609</strain>
    </source>
</reference>
<evidence type="ECO:0000256" key="1">
    <source>
        <dbReference type="SAM" id="MobiDB-lite"/>
    </source>
</evidence>
<feature type="compositionally biased region" description="Low complexity" evidence="1">
    <location>
        <begin position="284"/>
        <end position="304"/>
    </location>
</feature>
<protein>
    <submittedName>
        <fullName evidence="2">Type III effector protein</fullName>
    </submittedName>
</protein>